<dbReference type="EC" id="4.3.2.9" evidence="1"/>
<dbReference type="EMBL" id="KN831768">
    <property type="protein sequence ID" value="KIM48745.1"/>
    <property type="molecule type" value="Genomic_DNA"/>
</dbReference>
<name>A0A0C3CJ65_HEBCY</name>
<protein>
    <recommendedName>
        <fullName evidence="1">gamma-glutamylcyclotransferase</fullName>
        <ecNumber evidence="1">4.3.2.9</ecNumber>
    </recommendedName>
</protein>
<reference evidence="6 7" key="1">
    <citation type="submission" date="2014-04" db="EMBL/GenBank/DDBJ databases">
        <authorList>
            <consortium name="DOE Joint Genome Institute"/>
            <person name="Kuo A."/>
            <person name="Gay G."/>
            <person name="Dore J."/>
            <person name="Kohler A."/>
            <person name="Nagy L.G."/>
            <person name="Floudas D."/>
            <person name="Copeland A."/>
            <person name="Barry K.W."/>
            <person name="Cichocki N."/>
            <person name="Veneault-Fourrey C."/>
            <person name="LaButti K."/>
            <person name="Lindquist E.A."/>
            <person name="Lipzen A."/>
            <person name="Lundell T."/>
            <person name="Morin E."/>
            <person name="Murat C."/>
            <person name="Sun H."/>
            <person name="Tunlid A."/>
            <person name="Henrissat B."/>
            <person name="Grigoriev I.V."/>
            <person name="Hibbett D.S."/>
            <person name="Martin F."/>
            <person name="Nordberg H.P."/>
            <person name="Cantor M.N."/>
            <person name="Hua S.X."/>
        </authorList>
    </citation>
    <scope>NUCLEOTIDE SEQUENCE [LARGE SCALE GENOMIC DNA]</scope>
    <source>
        <strain evidence="7">h7</strain>
    </source>
</reference>
<dbReference type="InterPro" id="IPR009288">
    <property type="entry name" value="AIG2-like_dom"/>
</dbReference>
<dbReference type="STRING" id="686832.A0A0C3CJ65"/>
<feature type="binding site" evidence="4">
    <location>
        <position position="121"/>
    </location>
    <ligand>
        <name>substrate</name>
    </ligand>
</feature>
<keyword evidence="7" id="KW-1185">Reference proteome</keyword>
<evidence type="ECO:0000256" key="4">
    <source>
        <dbReference type="PIRSR" id="PIRSR617939-2"/>
    </source>
</evidence>
<dbReference type="Proteomes" id="UP000053424">
    <property type="component" value="Unassembled WGS sequence"/>
</dbReference>
<keyword evidence="2" id="KW-0456">Lyase</keyword>
<evidence type="ECO:0000256" key="2">
    <source>
        <dbReference type="ARBA" id="ARBA00023239"/>
    </source>
</evidence>
<evidence type="ECO:0000256" key="1">
    <source>
        <dbReference type="ARBA" id="ARBA00012346"/>
    </source>
</evidence>
<proteinExistence type="predicted"/>
<evidence type="ECO:0000256" key="3">
    <source>
        <dbReference type="PIRSR" id="PIRSR617939-1"/>
    </source>
</evidence>
<accession>A0A0C3CJ65</accession>
<dbReference type="InterPro" id="IPR013024">
    <property type="entry name" value="GGCT-like"/>
</dbReference>
<dbReference type="CDD" id="cd06661">
    <property type="entry name" value="GGCT_like"/>
    <property type="match status" value="1"/>
</dbReference>
<dbReference type="HOGENOM" id="CLU_048475_1_2_1"/>
<dbReference type="PANTHER" id="PTHR12935">
    <property type="entry name" value="GAMMA-GLUTAMYLCYCLOTRANSFERASE"/>
    <property type="match status" value="1"/>
</dbReference>
<evidence type="ECO:0000313" key="6">
    <source>
        <dbReference type="EMBL" id="KIM48745.1"/>
    </source>
</evidence>
<evidence type="ECO:0000313" key="7">
    <source>
        <dbReference type="Proteomes" id="UP000053424"/>
    </source>
</evidence>
<dbReference type="Gene3D" id="3.10.490.10">
    <property type="entry name" value="Gamma-glutamyl cyclotransferase-like"/>
    <property type="match status" value="1"/>
</dbReference>
<feature type="active site" description="Proton acceptor" evidence="3">
    <location>
        <position position="76"/>
    </location>
</feature>
<gene>
    <name evidence="6" type="ORF">M413DRAFT_437922</name>
</gene>
<feature type="domain" description="Gamma-glutamylcyclotransferase AIG2-like" evidence="5">
    <location>
        <begin position="7"/>
        <end position="109"/>
    </location>
</feature>
<dbReference type="InterPro" id="IPR036568">
    <property type="entry name" value="GGCT-like_sf"/>
</dbReference>
<dbReference type="InterPro" id="IPR017939">
    <property type="entry name" value="G-Glutamylcylcotransferase"/>
</dbReference>
<organism evidence="6 7">
    <name type="scientific">Hebeloma cylindrosporum</name>
    <dbReference type="NCBI Taxonomy" id="76867"/>
    <lineage>
        <taxon>Eukaryota</taxon>
        <taxon>Fungi</taxon>
        <taxon>Dikarya</taxon>
        <taxon>Basidiomycota</taxon>
        <taxon>Agaricomycotina</taxon>
        <taxon>Agaricomycetes</taxon>
        <taxon>Agaricomycetidae</taxon>
        <taxon>Agaricales</taxon>
        <taxon>Agaricineae</taxon>
        <taxon>Hymenogastraceae</taxon>
        <taxon>Hebeloma</taxon>
    </lineage>
</organism>
<dbReference type="PANTHER" id="PTHR12935:SF0">
    <property type="entry name" value="GAMMA-GLUTAMYLCYCLOTRANSFERASE"/>
    <property type="match status" value="1"/>
</dbReference>
<dbReference type="SUPFAM" id="SSF110857">
    <property type="entry name" value="Gamma-glutamyl cyclotransferase-like"/>
    <property type="match status" value="1"/>
</dbReference>
<dbReference type="OrthoDB" id="2924818at2759"/>
<feature type="binding site" evidence="4">
    <location>
        <begin position="7"/>
        <end position="12"/>
    </location>
    <ligand>
        <name>substrate</name>
    </ligand>
</feature>
<dbReference type="Pfam" id="PF06094">
    <property type="entry name" value="GGACT"/>
    <property type="match status" value="1"/>
</dbReference>
<dbReference type="AlphaFoldDB" id="A0A0C3CJ65"/>
<reference evidence="7" key="2">
    <citation type="submission" date="2015-01" db="EMBL/GenBank/DDBJ databases">
        <title>Evolutionary Origins and Diversification of the Mycorrhizal Mutualists.</title>
        <authorList>
            <consortium name="DOE Joint Genome Institute"/>
            <consortium name="Mycorrhizal Genomics Consortium"/>
            <person name="Kohler A."/>
            <person name="Kuo A."/>
            <person name="Nagy L.G."/>
            <person name="Floudas D."/>
            <person name="Copeland A."/>
            <person name="Barry K.W."/>
            <person name="Cichocki N."/>
            <person name="Veneault-Fourrey C."/>
            <person name="LaButti K."/>
            <person name="Lindquist E.A."/>
            <person name="Lipzen A."/>
            <person name="Lundell T."/>
            <person name="Morin E."/>
            <person name="Murat C."/>
            <person name="Riley R."/>
            <person name="Ohm R."/>
            <person name="Sun H."/>
            <person name="Tunlid A."/>
            <person name="Henrissat B."/>
            <person name="Grigoriev I.V."/>
            <person name="Hibbett D.S."/>
            <person name="Martin F."/>
        </authorList>
    </citation>
    <scope>NUCLEOTIDE SEQUENCE [LARGE SCALE GENOMIC DNA]</scope>
    <source>
        <strain evidence="7">h7</strain>
    </source>
</reference>
<dbReference type="GO" id="GO:0003839">
    <property type="term" value="F:gamma-glutamylcyclotransferase activity"/>
    <property type="evidence" value="ECO:0007669"/>
    <property type="project" value="UniProtKB-EC"/>
</dbReference>
<evidence type="ECO:0000259" key="5">
    <source>
        <dbReference type="Pfam" id="PF06094"/>
    </source>
</evidence>
<sequence>MINKTVYFAYGSNLWLDQMKQRCPESKFVGIGFLDDWKWIINVRGYANIIPSAGDIVYGLLFELTEQDVRYLNRYEGTQYQRQTISVELINKEDLQSKRAADSLVYVDVERKSESQPKKEYIYRMNMGIADALQQGIPSDYIDKYLRPFIPSK</sequence>